<dbReference type="PANTHER" id="PTHR31992">
    <property type="entry name" value="DOF ZINC FINGER PROTEIN DOF1.4-RELATED"/>
    <property type="match status" value="1"/>
</dbReference>
<feature type="region of interest" description="Disordered" evidence="10">
    <location>
        <begin position="20"/>
        <end position="71"/>
    </location>
</feature>
<feature type="compositionally biased region" description="Low complexity" evidence="10">
    <location>
        <begin position="20"/>
        <end position="33"/>
    </location>
</feature>
<evidence type="ECO:0000313" key="13">
    <source>
        <dbReference type="Proteomes" id="UP000242715"/>
    </source>
</evidence>
<dbReference type="Pfam" id="PF02701">
    <property type="entry name" value="Zn_ribbon_Dof"/>
    <property type="match status" value="1"/>
</dbReference>
<dbReference type="PANTHER" id="PTHR31992:SF351">
    <property type="entry name" value="DOF ZINC FINGER PROTEIN"/>
    <property type="match status" value="1"/>
</dbReference>
<dbReference type="PROSITE" id="PS01361">
    <property type="entry name" value="ZF_DOF_1"/>
    <property type="match status" value="1"/>
</dbReference>
<feature type="compositionally biased region" description="Polar residues" evidence="10">
    <location>
        <begin position="150"/>
        <end position="167"/>
    </location>
</feature>
<dbReference type="InterPro" id="IPR003851">
    <property type="entry name" value="Znf_Dof"/>
</dbReference>
<keyword evidence="2 8" id="KW-0863">Zinc-finger</keyword>
<evidence type="ECO:0000313" key="12">
    <source>
        <dbReference type="EMBL" id="GAU27231.1"/>
    </source>
</evidence>
<gene>
    <name evidence="12" type="ORF">TSUD_108220</name>
</gene>
<organism evidence="12 13">
    <name type="scientific">Trifolium subterraneum</name>
    <name type="common">Subterranean clover</name>
    <dbReference type="NCBI Taxonomy" id="3900"/>
    <lineage>
        <taxon>Eukaryota</taxon>
        <taxon>Viridiplantae</taxon>
        <taxon>Streptophyta</taxon>
        <taxon>Embryophyta</taxon>
        <taxon>Tracheophyta</taxon>
        <taxon>Spermatophyta</taxon>
        <taxon>Magnoliopsida</taxon>
        <taxon>eudicotyledons</taxon>
        <taxon>Gunneridae</taxon>
        <taxon>Pentapetalae</taxon>
        <taxon>rosids</taxon>
        <taxon>fabids</taxon>
        <taxon>Fabales</taxon>
        <taxon>Fabaceae</taxon>
        <taxon>Papilionoideae</taxon>
        <taxon>50 kb inversion clade</taxon>
        <taxon>NPAAA clade</taxon>
        <taxon>Hologalegina</taxon>
        <taxon>IRL clade</taxon>
        <taxon>Trifolieae</taxon>
        <taxon>Trifolium</taxon>
    </lineage>
</organism>
<protein>
    <recommendedName>
        <fullName evidence="9">Dof zinc finger protein</fullName>
    </recommendedName>
</protein>
<dbReference type="InterPro" id="IPR045174">
    <property type="entry name" value="Dof"/>
</dbReference>
<dbReference type="OrthoDB" id="1927254at2759"/>
<evidence type="ECO:0000256" key="2">
    <source>
        <dbReference type="ARBA" id="ARBA00022771"/>
    </source>
</evidence>
<dbReference type="EMBL" id="DF973348">
    <property type="protein sequence ID" value="GAU27231.1"/>
    <property type="molecule type" value="Genomic_DNA"/>
</dbReference>
<keyword evidence="1 9" id="KW-0479">Metal-binding</keyword>
<sequence>MVFSSIPSYLDPLNWQQQPNQHQLLPPLSSQPHGAGSIIRPGSLQDQAQSQEVQTGQTQAQQAKLPPPSETALKCPRCESTNTKFCYYNNYNLSQPRHFCKTCRRYWTRGGALRNVPVGGGCRRSKKTKKSTTTASTTTPSKSPNDKEYSTSAIHSTTSNPHGDQFLHSTSRNYLNMSSLQNLNRFGVGNMFQIGDYNSNTGGGEGGVVDQWRFQQFPFMNNGFESSSNVSFPFQSEIIEPQTSSRVTTQMPTSVKSEYNGGLNLLRSPLSFSQNNNHYNNSSWTDISGLATSPASRLIYQIRGIIFDGSDIENEVVRLNNMICKFHCLQDGEK</sequence>
<evidence type="ECO:0000256" key="7">
    <source>
        <dbReference type="ARBA" id="ARBA00023242"/>
    </source>
</evidence>
<comment type="function">
    <text evidence="9">Transcription factor that binds specifically to a 5'-AA[AG]G-3' consensus core sequence.</text>
</comment>
<dbReference type="Proteomes" id="UP000242715">
    <property type="component" value="Unassembled WGS sequence"/>
</dbReference>
<dbReference type="PROSITE" id="PS50884">
    <property type="entry name" value="ZF_DOF_2"/>
    <property type="match status" value="1"/>
</dbReference>
<feature type="domain" description="Dof-type" evidence="11">
    <location>
        <begin position="73"/>
        <end position="127"/>
    </location>
</feature>
<feature type="compositionally biased region" description="Low complexity" evidence="10">
    <location>
        <begin position="131"/>
        <end position="143"/>
    </location>
</feature>
<dbReference type="GO" id="GO:0003700">
    <property type="term" value="F:DNA-binding transcription factor activity"/>
    <property type="evidence" value="ECO:0007669"/>
    <property type="project" value="UniProtKB-UniRule"/>
</dbReference>
<keyword evidence="5 8" id="KW-0238">DNA-binding</keyword>
<evidence type="ECO:0000256" key="8">
    <source>
        <dbReference type="PROSITE-ProRule" id="PRU00071"/>
    </source>
</evidence>
<feature type="compositionally biased region" description="Low complexity" evidence="10">
    <location>
        <begin position="47"/>
        <end position="63"/>
    </location>
</feature>
<dbReference type="GO" id="GO:0003677">
    <property type="term" value="F:DNA binding"/>
    <property type="evidence" value="ECO:0007669"/>
    <property type="project" value="UniProtKB-UniRule"/>
</dbReference>
<dbReference type="GO" id="GO:0008270">
    <property type="term" value="F:zinc ion binding"/>
    <property type="evidence" value="ECO:0007669"/>
    <property type="project" value="UniProtKB-KW"/>
</dbReference>
<keyword evidence="13" id="KW-1185">Reference proteome</keyword>
<evidence type="ECO:0000256" key="9">
    <source>
        <dbReference type="RuleBase" id="RU369094"/>
    </source>
</evidence>
<proteinExistence type="predicted"/>
<comment type="subcellular location">
    <subcellularLocation>
        <location evidence="8 9">Nucleus</location>
    </subcellularLocation>
</comment>
<dbReference type="GO" id="GO:0005634">
    <property type="term" value="C:nucleus"/>
    <property type="evidence" value="ECO:0007669"/>
    <property type="project" value="UniProtKB-SubCell"/>
</dbReference>
<keyword evidence="3 9" id="KW-0862">Zinc</keyword>
<name>A0A2Z6M4Y3_TRISU</name>
<keyword evidence="6 9" id="KW-0804">Transcription</keyword>
<evidence type="ECO:0000256" key="3">
    <source>
        <dbReference type="ARBA" id="ARBA00022833"/>
    </source>
</evidence>
<evidence type="ECO:0000256" key="10">
    <source>
        <dbReference type="SAM" id="MobiDB-lite"/>
    </source>
</evidence>
<evidence type="ECO:0000256" key="5">
    <source>
        <dbReference type="ARBA" id="ARBA00023125"/>
    </source>
</evidence>
<evidence type="ECO:0000256" key="6">
    <source>
        <dbReference type="ARBA" id="ARBA00023163"/>
    </source>
</evidence>
<reference evidence="13" key="1">
    <citation type="journal article" date="2017" name="Front. Plant Sci.">
        <title>Climate Clever Clovers: New Paradigm to Reduce the Environmental Footprint of Ruminants by Breeding Low Methanogenic Forages Utilizing Haplotype Variation.</title>
        <authorList>
            <person name="Kaur P."/>
            <person name="Appels R."/>
            <person name="Bayer P.E."/>
            <person name="Keeble-Gagnere G."/>
            <person name="Wang J."/>
            <person name="Hirakawa H."/>
            <person name="Shirasawa K."/>
            <person name="Vercoe P."/>
            <person name="Stefanova K."/>
            <person name="Durmic Z."/>
            <person name="Nichols P."/>
            <person name="Revell C."/>
            <person name="Isobe S.N."/>
            <person name="Edwards D."/>
            <person name="Erskine W."/>
        </authorList>
    </citation>
    <scope>NUCLEOTIDE SEQUENCE [LARGE SCALE GENOMIC DNA]</scope>
    <source>
        <strain evidence="13">cv. Daliak</strain>
    </source>
</reference>
<evidence type="ECO:0000259" key="11">
    <source>
        <dbReference type="PROSITE" id="PS50884"/>
    </source>
</evidence>
<dbReference type="AlphaFoldDB" id="A0A2Z6M4Y3"/>
<keyword evidence="7 8" id="KW-0539">Nucleus</keyword>
<evidence type="ECO:0000256" key="4">
    <source>
        <dbReference type="ARBA" id="ARBA00023015"/>
    </source>
</evidence>
<keyword evidence="4 9" id="KW-0805">Transcription regulation</keyword>
<evidence type="ECO:0000256" key="1">
    <source>
        <dbReference type="ARBA" id="ARBA00022723"/>
    </source>
</evidence>
<accession>A0A2Z6M4Y3</accession>
<feature type="region of interest" description="Disordered" evidence="10">
    <location>
        <begin position="117"/>
        <end position="167"/>
    </location>
</feature>